<gene>
    <name evidence="3" type="primary">fbpA</name>
    <name evidence="3" type="ORF">Pla163_22730</name>
</gene>
<dbReference type="PANTHER" id="PTHR30006:SF24">
    <property type="entry name" value="SLL0237 PROTEIN"/>
    <property type="match status" value="1"/>
</dbReference>
<reference evidence="3 4" key="1">
    <citation type="submission" date="2019-02" db="EMBL/GenBank/DDBJ databases">
        <title>Deep-cultivation of Planctomycetes and their phenomic and genomic characterization uncovers novel biology.</title>
        <authorList>
            <person name="Wiegand S."/>
            <person name="Jogler M."/>
            <person name="Boedeker C."/>
            <person name="Pinto D."/>
            <person name="Vollmers J."/>
            <person name="Rivas-Marin E."/>
            <person name="Kohn T."/>
            <person name="Peeters S.H."/>
            <person name="Heuer A."/>
            <person name="Rast P."/>
            <person name="Oberbeckmann S."/>
            <person name="Bunk B."/>
            <person name="Jeske O."/>
            <person name="Meyerdierks A."/>
            <person name="Storesund J.E."/>
            <person name="Kallscheuer N."/>
            <person name="Luecker S."/>
            <person name="Lage O.M."/>
            <person name="Pohl T."/>
            <person name="Merkel B.J."/>
            <person name="Hornburger P."/>
            <person name="Mueller R.-W."/>
            <person name="Bruemmer F."/>
            <person name="Labrenz M."/>
            <person name="Spormann A.M."/>
            <person name="Op den Camp H."/>
            <person name="Overmann J."/>
            <person name="Amann R."/>
            <person name="Jetten M.S.M."/>
            <person name="Mascher T."/>
            <person name="Medema M.H."/>
            <person name="Devos D.P."/>
            <person name="Kaster A.-K."/>
            <person name="Ovreas L."/>
            <person name="Rohde M."/>
            <person name="Galperin M.Y."/>
            <person name="Jogler C."/>
        </authorList>
    </citation>
    <scope>NUCLEOTIDE SEQUENCE [LARGE SCALE GENOMIC DNA]</scope>
    <source>
        <strain evidence="3 4">Pla163</strain>
    </source>
</reference>
<dbReference type="RefSeq" id="WP_145187967.1">
    <property type="nucleotide sequence ID" value="NZ_CP036290.1"/>
</dbReference>
<dbReference type="OrthoDB" id="9791045at2"/>
<dbReference type="AlphaFoldDB" id="A0A518D104"/>
<dbReference type="PROSITE" id="PS51257">
    <property type="entry name" value="PROKAR_LIPOPROTEIN"/>
    <property type="match status" value="1"/>
</dbReference>
<dbReference type="CDD" id="cd13518">
    <property type="entry name" value="PBP2_Fe3_thiamine_like"/>
    <property type="match status" value="1"/>
</dbReference>
<evidence type="ECO:0000313" key="3">
    <source>
        <dbReference type="EMBL" id="QDU85147.1"/>
    </source>
</evidence>
<dbReference type="PANTHER" id="PTHR30006">
    <property type="entry name" value="THIAMINE-BINDING PERIPLASMIC PROTEIN-RELATED"/>
    <property type="match status" value="1"/>
</dbReference>
<dbReference type="PIRSF" id="PIRSF002825">
    <property type="entry name" value="CfbpA"/>
    <property type="match status" value="1"/>
</dbReference>
<dbReference type="Pfam" id="PF01547">
    <property type="entry name" value="SBP_bac_1"/>
    <property type="match status" value="1"/>
</dbReference>
<dbReference type="InterPro" id="IPR026045">
    <property type="entry name" value="Ferric-bd"/>
</dbReference>
<dbReference type="EMBL" id="CP036290">
    <property type="protein sequence ID" value="QDU85147.1"/>
    <property type="molecule type" value="Genomic_DNA"/>
</dbReference>
<name>A0A518D104_9BACT</name>
<evidence type="ECO:0000256" key="1">
    <source>
        <dbReference type="ARBA" id="ARBA00022729"/>
    </source>
</evidence>
<dbReference type="SUPFAM" id="SSF53850">
    <property type="entry name" value="Periplasmic binding protein-like II"/>
    <property type="match status" value="1"/>
</dbReference>
<keyword evidence="1 2" id="KW-0732">Signal</keyword>
<protein>
    <submittedName>
        <fullName evidence="3">Iron-utilization periplasmic protein</fullName>
    </submittedName>
</protein>
<organism evidence="3 4">
    <name type="scientific">Rohdeia mirabilis</name>
    <dbReference type="NCBI Taxonomy" id="2528008"/>
    <lineage>
        <taxon>Bacteria</taxon>
        <taxon>Pseudomonadati</taxon>
        <taxon>Planctomycetota</taxon>
        <taxon>Planctomycetia</taxon>
        <taxon>Planctomycetia incertae sedis</taxon>
        <taxon>Rohdeia</taxon>
    </lineage>
</organism>
<dbReference type="InterPro" id="IPR006059">
    <property type="entry name" value="SBP"/>
</dbReference>
<keyword evidence="4" id="KW-1185">Reference proteome</keyword>
<dbReference type="Proteomes" id="UP000319342">
    <property type="component" value="Chromosome"/>
</dbReference>
<evidence type="ECO:0000256" key="2">
    <source>
        <dbReference type="SAM" id="SignalP"/>
    </source>
</evidence>
<proteinExistence type="predicted"/>
<sequence length="351" mass="38981" precursor="true">MQLPRRRLGVLVPLVVSFFALGACSGPEPDVVIYTAMDQVHSEEILRLFQERTGLTVRMEFDTEANKTVGMVSRLRQEAHDPRCDVFWNNEIANTIALAKEGLLEPYDSPAAADIPESYRDPEHHWTGFALRARCLILNTERLGELESDPSRWPSSILDLESSPWNDVGSVARPLTGTTLTHFAVLYDLWGDEEARRFVNDLVADNANGGVALASGNGPLMRKVGEGALAWGFTDTDDFNVARLRGYPVERRFPDQGESEMGTLVIPNTVALMKNAPHPDNGRLLIDFLLSKEVEELLAKADSAQIPTRADVPRPAHVPSIADMRVMAVDWERVGADLPRVQDDLKTAFLR</sequence>
<accession>A0A518D104</accession>
<feature type="signal peptide" evidence="2">
    <location>
        <begin position="1"/>
        <end position="22"/>
    </location>
</feature>
<feature type="chain" id="PRO_5021998793" evidence="2">
    <location>
        <begin position="23"/>
        <end position="351"/>
    </location>
</feature>
<dbReference type="Gene3D" id="3.40.190.10">
    <property type="entry name" value="Periplasmic binding protein-like II"/>
    <property type="match status" value="2"/>
</dbReference>
<evidence type="ECO:0000313" key="4">
    <source>
        <dbReference type="Proteomes" id="UP000319342"/>
    </source>
</evidence>